<reference evidence="2" key="1">
    <citation type="journal article" date="2020" name="Stud. Mycol.">
        <title>101 Dothideomycetes genomes: a test case for predicting lifestyles and emergence of pathogens.</title>
        <authorList>
            <person name="Haridas S."/>
            <person name="Albert R."/>
            <person name="Binder M."/>
            <person name="Bloem J."/>
            <person name="Labutti K."/>
            <person name="Salamov A."/>
            <person name="Andreopoulos B."/>
            <person name="Baker S."/>
            <person name="Barry K."/>
            <person name="Bills G."/>
            <person name="Bluhm B."/>
            <person name="Cannon C."/>
            <person name="Castanera R."/>
            <person name="Culley D."/>
            <person name="Daum C."/>
            <person name="Ezra D."/>
            <person name="Gonzalez J."/>
            <person name="Henrissat B."/>
            <person name="Kuo A."/>
            <person name="Liang C."/>
            <person name="Lipzen A."/>
            <person name="Lutzoni F."/>
            <person name="Magnuson J."/>
            <person name="Mondo S."/>
            <person name="Nolan M."/>
            <person name="Ohm R."/>
            <person name="Pangilinan J."/>
            <person name="Park H.-J."/>
            <person name="Ramirez L."/>
            <person name="Alfaro M."/>
            <person name="Sun H."/>
            <person name="Tritt A."/>
            <person name="Yoshinaga Y."/>
            <person name="Zwiers L.-H."/>
            <person name="Turgeon B."/>
            <person name="Goodwin S."/>
            <person name="Spatafora J."/>
            <person name="Crous P."/>
            <person name="Grigoriev I."/>
        </authorList>
    </citation>
    <scope>NUCLEOTIDE SEQUENCE</scope>
    <source>
        <strain evidence="2">CBS 130266</strain>
    </source>
</reference>
<organism evidence="2 3">
    <name type="scientific">Tothia fuscella</name>
    <dbReference type="NCBI Taxonomy" id="1048955"/>
    <lineage>
        <taxon>Eukaryota</taxon>
        <taxon>Fungi</taxon>
        <taxon>Dikarya</taxon>
        <taxon>Ascomycota</taxon>
        <taxon>Pezizomycotina</taxon>
        <taxon>Dothideomycetes</taxon>
        <taxon>Pleosporomycetidae</taxon>
        <taxon>Venturiales</taxon>
        <taxon>Cylindrosympodiaceae</taxon>
        <taxon>Tothia</taxon>
    </lineage>
</organism>
<dbReference type="PANTHER" id="PTHR35394">
    <property type="entry name" value="DUF3176 DOMAIN-CONTAINING PROTEIN"/>
    <property type="match status" value="1"/>
</dbReference>
<keyword evidence="1" id="KW-0472">Membrane</keyword>
<feature type="transmembrane region" description="Helical" evidence="1">
    <location>
        <begin position="95"/>
        <end position="115"/>
    </location>
</feature>
<evidence type="ECO:0000313" key="2">
    <source>
        <dbReference type="EMBL" id="KAF2430985.1"/>
    </source>
</evidence>
<dbReference type="InterPro" id="IPR021514">
    <property type="entry name" value="DUF3176"/>
</dbReference>
<keyword evidence="1" id="KW-1133">Transmembrane helix</keyword>
<keyword evidence="3" id="KW-1185">Reference proteome</keyword>
<proteinExistence type="predicted"/>
<dbReference type="OrthoDB" id="5242705at2759"/>
<evidence type="ECO:0000256" key="1">
    <source>
        <dbReference type="SAM" id="Phobius"/>
    </source>
</evidence>
<evidence type="ECO:0000313" key="3">
    <source>
        <dbReference type="Proteomes" id="UP000800235"/>
    </source>
</evidence>
<dbReference type="EMBL" id="MU007035">
    <property type="protein sequence ID" value="KAF2430985.1"/>
    <property type="molecule type" value="Genomic_DNA"/>
</dbReference>
<accession>A0A9P4TYS4</accession>
<sequence length="665" mass="74534">MISWKQNLNITGFEKKAPDLSLSRSSTLVAPEEEESHDKFHSAFLNKFGPNHKLLISDLENVPLGTPCDEKKVDGAVTANGYVSRLFVNGWVWEFLSWIVSALCVSGMAFVLGLYNDKRVPIKWPLGITLNAYISVLSAISKYALAVPVDEALGQLRWLYFSDRPRNLIDFELFDDASRGPWGSLALIIHTKAKSLVSLGASITLLSLALDPFYQQLVTYPQRPSDLDRSTVSRIVKYSTDDSLFVNSSNAIYFGSDSAIGSVMRSFYAYPSLFQVPEMAPFCASNDCAWPPFNTLSVCSQCEDISSLLHFDCLPDDGYWRFNWNMSIPAVPTTSCGYFFNSTGPKPMLMSGYAINSSTNAPGEALVTRQLNFRDPRTEEVYWEHSINFKNVPNAIVNFASVSVANAEAAYRNQTPVAHECVLRFCTQKIAARYYKGNYTENILSTFTNHTQRPWPIIMDGDASYNYVQNITIIPPDQDEIFSVDNKTMLQAIFAFDYKLPFYVTQQNTSALPLIRTENDRNDSRLTFLYSVDYWSTRNISNYVADLATAMAHAIRLHPTSSEKVLGSGSLEVYVHISWGWFTLPAMLLIGTLLFLVITMVQSRRQGASVFKTSAVATLANGLDDSTKQRVGSDSLSELFDKACTTKVMLQREMSTIKLRDMNSR</sequence>
<comment type="caution">
    <text evidence="2">The sequence shown here is derived from an EMBL/GenBank/DDBJ whole genome shotgun (WGS) entry which is preliminary data.</text>
</comment>
<dbReference type="PANTHER" id="PTHR35394:SF5">
    <property type="entry name" value="DUF3176 DOMAIN-CONTAINING PROTEIN"/>
    <property type="match status" value="1"/>
</dbReference>
<gene>
    <name evidence="2" type="ORF">EJ08DRAFT_206377</name>
</gene>
<dbReference type="AlphaFoldDB" id="A0A9P4TYS4"/>
<feature type="transmembrane region" description="Helical" evidence="1">
    <location>
        <begin position="579"/>
        <end position="601"/>
    </location>
</feature>
<dbReference type="Pfam" id="PF11374">
    <property type="entry name" value="DUF3176"/>
    <property type="match status" value="1"/>
</dbReference>
<dbReference type="Proteomes" id="UP000800235">
    <property type="component" value="Unassembled WGS sequence"/>
</dbReference>
<name>A0A9P4TYS4_9PEZI</name>
<keyword evidence="1" id="KW-0812">Transmembrane</keyword>
<protein>
    <submittedName>
        <fullName evidence="2">Uncharacterized protein</fullName>
    </submittedName>
</protein>